<gene>
    <name evidence="2" type="ORF">AAFF_G00396470</name>
</gene>
<comment type="caution">
    <text evidence="2">The sequence shown here is derived from an EMBL/GenBank/DDBJ whole genome shotgun (WGS) entry which is preliminary data.</text>
</comment>
<name>A0AAD7SDK8_9TELE</name>
<feature type="region of interest" description="Disordered" evidence="1">
    <location>
        <begin position="1"/>
        <end position="79"/>
    </location>
</feature>
<dbReference type="AlphaFoldDB" id="A0AAD7SDK8"/>
<dbReference type="Proteomes" id="UP001221898">
    <property type="component" value="Unassembled WGS sequence"/>
</dbReference>
<sequence>MLGDCGGHRGLRLGRLSDGEAPGRGGRHRSPGRGSSPKEGPGPAPGRHRGSQGDPFPQTCHAKPNPALTSALLGHPHNV</sequence>
<evidence type="ECO:0000313" key="2">
    <source>
        <dbReference type="EMBL" id="KAJ8400523.1"/>
    </source>
</evidence>
<dbReference type="EMBL" id="JAINUG010000076">
    <property type="protein sequence ID" value="KAJ8400523.1"/>
    <property type="molecule type" value="Genomic_DNA"/>
</dbReference>
<evidence type="ECO:0000256" key="1">
    <source>
        <dbReference type="SAM" id="MobiDB-lite"/>
    </source>
</evidence>
<protein>
    <submittedName>
        <fullName evidence="2">Uncharacterized protein</fullName>
    </submittedName>
</protein>
<reference evidence="2" key="1">
    <citation type="journal article" date="2023" name="Science">
        <title>Genome structures resolve the early diversification of teleost fishes.</title>
        <authorList>
            <person name="Parey E."/>
            <person name="Louis A."/>
            <person name="Montfort J."/>
            <person name="Bouchez O."/>
            <person name="Roques C."/>
            <person name="Iampietro C."/>
            <person name="Lluch J."/>
            <person name="Castinel A."/>
            <person name="Donnadieu C."/>
            <person name="Desvignes T."/>
            <person name="Floi Bucao C."/>
            <person name="Jouanno E."/>
            <person name="Wen M."/>
            <person name="Mejri S."/>
            <person name="Dirks R."/>
            <person name="Jansen H."/>
            <person name="Henkel C."/>
            <person name="Chen W.J."/>
            <person name="Zahm M."/>
            <person name="Cabau C."/>
            <person name="Klopp C."/>
            <person name="Thompson A.W."/>
            <person name="Robinson-Rechavi M."/>
            <person name="Braasch I."/>
            <person name="Lecointre G."/>
            <person name="Bobe J."/>
            <person name="Postlethwait J.H."/>
            <person name="Berthelot C."/>
            <person name="Roest Crollius H."/>
            <person name="Guiguen Y."/>
        </authorList>
    </citation>
    <scope>NUCLEOTIDE SEQUENCE</scope>
    <source>
        <strain evidence="2">NC1722</strain>
    </source>
</reference>
<proteinExistence type="predicted"/>
<evidence type="ECO:0000313" key="3">
    <source>
        <dbReference type="Proteomes" id="UP001221898"/>
    </source>
</evidence>
<keyword evidence="3" id="KW-1185">Reference proteome</keyword>
<accession>A0AAD7SDK8</accession>
<organism evidence="2 3">
    <name type="scientific">Aldrovandia affinis</name>
    <dbReference type="NCBI Taxonomy" id="143900"/>
    <lineage>
        <taxon>Eukaryota</taxon>
        <taxon>Metazoa</taxon>
        <taxon>Chordata</taxon>
        <taxon>Craniata</taxon>
        <taxon>Vertebrata</taxon>
        <taxon>Euteleostomi</taxon>
        <taxon>Actinopterygii</taxon>
        <taxon>Neopterygii</taxon>
        <taxon>Teleostei</taxon>
        <taxon>Notacanthiformes</taxon>
        <taxon>Halosauridae</taxon>
        <taxon>Aldrovandia</taxon>
    </lineage>
</organism>